<comment type="caution">
    <text evidence="1">The sequence shown here is derived from an EMBL/GenBank/DDBJ whole genome shotgun (WGS) entry which is preliminary data.</text>
</comment>
<accession>A0A9Q0YMY9</accession>
<proteinExistence type="predicted"/>
<keyword evidence="2" id="KW-1185">Reference proteome</keyword>
<evidence type="ECO:0000313" key="1">
    <source>
        <dbReference type="EMBL" id="KAJ8025468.1"/>
    </source>
</evidence>
<dbReference type="Proteomes" id="UP001152320">
    <property type="component" value="Chromosome 17"/>
</dbReference>
<dbReference type="AlphaFoldDB" id="A0A9Q0YMY9"/>
<reference evidence="1" key="1">
    <citation type="submission" date="2021-10" db="EMBL/GenBank/DDBJ databases">
        <title>Tropical sea cucumber genome reveals ecological adaptation and Cuvierian tubules defense mechanism.</title>
        <authorList>
            <person name="Chen T."/>
        </authorList>
    </citation>
    <scope>NUCLEOTIDE SEQUENCE</scope>
    <source>
        <strain evidence="1">Nanhai2018</strain>
        <tissue evidence="1">Muscle</tissue>
    </source>
</reference>
<name>A0A9Q0YMY9_HOLLE</name>
<sequence length="51" mass="5546">MANLLNDYFVSVFTKESSVLGTCRDSDNSSLVSVDVVFSEELVCNKDSIAP</sequence>
<dbReference type="EMBL" id="JAIZAY010000017">
    <property type="protein sequence ID" value="KAJ8025468.1"/>
    <property type="molecule type" value="Genomic_DNA"/>
</dbReference>
<organism evidence="1 2">
    <name type="scientific">Holothuria leucospilota</name>
    <name type="common">Black long sea cucumber</name>
    <name type="synonym">Mertensiothuria leucospilota</name>
    <dbReference type="NCBI Taxonomy" id="206669"/>
    <lineage>
        <taxon>Eukaryota</taxon>
        <taxon>Metazoa</taxon>
        <taxon>Echinodermata</taxon>
        <taxon>Eleutherozoa</taxon>
        <taxon>Echinozoa</taxon>
        <taxon>Holothuroidea</taxon>
        <taxon>Aspidochirotacea</taxon>
        <taxon>Aspidochirotida</taxon>
        <taxon>Holothuriidae</taxon>
        <taxon>Holothuria</taxon>
    </lineage>
</organism>
<protein>
    <submittedName>
        <fullName evidence="1">Uncharacterized protein</fullName>
    </submittedName>
</protein>
<evidence type="ECO:0000313" key="2">
    <source>
        <dbReference type="Proteomes" id="UP001152320"/>
    </source>
</evidence>
<gene>
    <name evidence="1" type="ORF">HOLleu_33034</name>
</gene>